<organism evidence="1 2">
    <name type="scientific">Racocetra persica</name>
    <dbReference type="NCBI Taxonomy" id="160502"/>
    <lineage>
        <taxon>Eukaryota</taxon>
        <taxon>Fungi</taxon>
        <taxon>Fungi incertae sedis</taxon>
        <taxon>Mucoromycota</taxon>
        <taxon>Glomeromycotina</taxon>
        <taxon>Glomeromycetes</taxon>
        <taxon>Diversisporales</taxon>
        <taxon>Gigasporaceae</taxon>
        <taxon>Racocetra</taxon>
    </lineage>
</organism>
<keyword evidence="2" id="KW-1185">Reference proteome</keyword>
<comment type="caution">
    <text evidence="1">The sequence shown here is derived from an EMBL/GenBank/DDBJ whole genome shotgun (WGS) entry which is preliminary data.</text>
</comment>
<accession>A0ACA9M3C6</accession>
<dbReference type="Proteomes" id="UP000789920">
    <property type="component" value="Unassembled WGS sequence"/>
</dbReference>
<evidence type="ECO:0000313" key="2">
    <source>
        <dbReference type="Proteomes" id="UP000789920"/>
    </source>
</evidence>
<sequence>VHKTHYSIENETNNSTDISNSDHIESETDNSMDTYNSDSLEVINEVSTNTSNSDYVESESDNSTDIFNSDGLDVISKDSTDTSNSDHVESEPDNSTNIFNSDGLDVISEQNNNLTFDDQESANEYNLTFDTQSIVDKLNPIFDSQKISNTYKTGEFFGENMLENNIIIDEINKFQSNDSEYNSDNEIDNIDFSSTVYRDFIDIIHHTIETIKEYENLNSLNAKTYEALHKQYIKTPYRISNKCDINKQIMQKNIISENYQLKIKKKTRQFGKKYCTIPLHLLRSLVELYEQKEESITKILEGLRYLAPAINNYFKLIPSILKKNVEKSEATLILYESFALSNKEQIRATKNHYNVPMFSDVAVLMDSEQEFEVYDGYCFAKVLLLIRIVFKNASMFNLALVHWYNFKHPNILQNFINL</sequence>
<protein>
    <submittedName>
        <fullName evidence="1">1378_t:CDS:1</fullName>
    </submittedName>
</protein>
<feature type="non-terminal residue" evidence="1">
    <location>
        <position position="418"/>
    </location>
</feature>
<name>A0ACA9M3C6_9GLOM</name>
<dbReference type="EMBL" id="CAJVQC010006219">
    <property type="protein sequence ID" value="CAG8564540.1"/>
    <property type="molecule type" value="Genomic_DNA"/>
</dbReference>
<evidence type="ECO:0000313" key="1">
    <source>
        <dbReference type="EMBL" id="CAG8564540.1"/>
    </source>
</evidence>
<gene>
    <name evidence="1" type="ORF">RPERSI_LOCUS4505</name>
</gene>
<proteinExistence type="predicted"/>
<reference evidence="1" key="1">
    <citation type="submission" date="2021-06" db="EMBL/GenBank/DDBJ databases">
        <authorList>
            <person name="Kallberg Y."/>
            <person name="Tangrot J."/>
            <person name="Rosling A."/>
        </authorList>
    </citation>
    <scope>NUCLEOTIDE SEQUENCE</scope>
    <source>
        <strain evidence="1">MA461A</strain>
    </source>
</reference>
<feature type="non-terminal residue" evidence="1">
    <location>
        <position position="1"/>
    </location>
</feature>